<dbReference type="OrthoDB" id="1244514at2759"/>
<evidence type="ECO:0000313" key="1">
    <source>
        <dbReference type="EMBL" id="KAG5610563.1"/>
    </source>
</evidence>
<sequence length="145" mass="16643">MTDNNVIHAFCELWRPSTNTLSTSIREMSISLWGLQALQVILYKGIFMTKSLAKGDLHEVSINDWVRFLFRGPNRYVEPPQKVSKENVPFVELDVEESLRDEINLATFFTCCFCRFVLPNKKVNYVCASVFKVASLMTHGKFLAT</sequence>
<comment type="caution">
    <text evidence="1">The sequence shown here is derived from an EMBL/GenBank/DDBJ whole genome shotgun (WGS) entry which is preliminary data.</text>
</comment>
<dbReference type="PANTHER" id="PTHR36607:SF20">
    <property type="entry name" value="AMINOTRANSFERASE-LIKE PLANT MOBILE DOMAIN-CONTAINING PROTEIN"/>
    <property type="match status" value="1"/>
</dbReference>
<gene>
    <name evidence="1" type="ORF">H5410_021844</name>
</gene>
<dbReference type="Proteomes" id="UP000824120">
    <property type="component" value="Chromosome 4"/>
</dbReference>
<reference evidence="1 2" key="1">
    <citation type="submission" date="2020-09" db="EMBL/GenBank/DDBJ databases">
        <title>De no assembly of potato wild relative species, Solanum commersonii.</title>
        <authorList>
            <person name="Cho K."/>
        </authorList>
    </citation>
    <scope>NUCLEOTIDE SEQUENCE [LARGE SCALE GENOMIC DNA]</scope>
    <source>
        <strain evidence="1">LZ3.2</strain>
        <tissue evidence="1">Leaf</tissue>
    </source>
</reference>
<evidence type="ECO:0000313" key="2">
    <source>
        <dbReference type="Proteomes" id="UP000824120"/>
    </source>
</evidence>
<dbReference type="PANTHER" id="PTHR36607">
    <property type="entry name" value="1,2-DIHYDROXY-3-KETO-5-METHYLTHIOPENTENE DIOXYGENASE 4"/>
    <property type="match status" value="1"/>
</dbReference>
<keyword evidence="2" id="KW-1185">Reference proteome</keyword>
<organism evidence="1 2">
    <name type="scientific">Solanum commersonii</name>
    <name type="common">Commerson's wild potato</name>
    <name type="synonym">Commerson's nightshade</name>
    <dbReference type="NCBI Taxonomy" id="4109"/>
    <lineage>
        <taxon>Eukaryota</taxon>
        <taxon>Viridiplantae</taxon>
        <taxon>Streptophyta</taxon>
        <taxon>Embryophyta</taxon>
        <taxon>Tracheophyta</taxon>
        <taxon>Spermatophyta</taxon>
        <taxon>Magnoliopsida</taxon>
        <taxon>eudicotyledons</taxon>
        <taxon>Gunneridae</taxon>
        <taxon>Pentapetalae</taxon>
        <taxon>asterids</taxon>
        <taxon>lamiids</taxon>
        <taxon>Solanales</taxon>
        <taxon>Solanaceae</taxon>
        <taxon>Solanoideae</taxon>
        <taxon>Solaneae</taxon>
        <taxon>Solanum</taxon>
    </lineage>
</organism>
<proteinExistence type="predicted"/>
<dbReference type="AlphaFoldDB" id="A0A9J5ZC72"/>
<protein>
    <submittedName>
        <fullName evidence="1">Uncharacterized protein</fullName>
    </submittedName>
</protein>
<dbReference type="EMBL" id="JACXVP010000004">
    <property type="protein sequence ID" value="KAG5610563.1"/>
    <property type="molecule type" value="Genomic_DNA"/>
</dbReference>
<accession>A0A9J5ZC72</accession>
<name>A0A9J5ZC72_SOLCO</name>
<feature type="non-terminal residue" evidence="1">
    <location>
        <position position="1"/>
    </location>
</feature>